<dbReference type="GO" id="GO:0009927">
    <property type="term" value="F:histidine phosphotransfer kinase activity"/>
    <property type="evidence" value="ECO:0007669"/>
    <property type="project" value="TreeGrafter"/>
</dbReference>
<keyword evidence="6" id="KW-0547">Nucleotide-binding</keyword>
<evidence type="ECO:0000256" key="3">
    <source>
        <dbReference type="ARBA" id="ARBA00012438"/>
    </source>
</evidence>
<gene>
    <name evidence="18" type="ORF">U14_00750</name>
</gene>
<keyword evidence="9" id="KW-0902">Two-component regulatory system</keyword>
<dbReference type="Gene3D" id="1.10.287.130">
    <property type="match status" value="1"/>
</dbReference>
<evidence type="ECO:0000256" key="7">
    <source>
        <dbReference type="ARBA" id="ARBA00022777"/>
    </source>
</evidence>
<dbReference type="SUPFAM" id="SSF55874">
    <property type="entry name" value="ATPase domain of HSP90 chaperone/DNA topoisomerase II/histidine kinase"/>
    <property type="match status" value="1"/>
</dbReference>
<reference evidence="18 19" key="1">
    <citation type="journal article" date="2015" name="PeerJ">
        <title>First genomic representation of candidate bacterial phylum KSB3 points to enhanced environmental sensing as a trigger of wastewater bulking.</title>
        <authorList>
            <person name="Sekiguchi Y."/>
            <person name="Ohashi A."/>
            <person name="Parks D.H."/>
            <person name="Yamauchi T."/>
            <person name="Tyson G.W."/>
            <person name="Hugenholtz P."/>
        </authorList>
    </citation>
    <scope>NUCLEOTIDE SEQUENCE [LARGE SCALE GENOMIC DNA]</scope>
</reference>
<evidence type="ECO:0000256" key="2">
    <source>
        <dbReference type="ARBA" id="ARBA00004370"/>
    </source>
</evidence>
<evidence type="ECO:0000256" key="4">
    <source>
        <dbReference type="ARBA" id="ARBA00022553"/>
    </source>
</evidence>
<feature type="modified residue" description="4-aspartylphosphate" evidence="12">
    <location>
        <position position="59"/>
    </location>
</feature>
<feature type="coiled-coil region" evidence="13">
    <location>
        <begin position="125"/>
        <end position="169"/>
    </location>
</feature>
<dbReference type="SUPFAM" id="SSF52172">
    <property type="entry name" value="CheY-like"/>
    <property type="match status" value="2"/>
</dbReference>
<dbReference type="InterPro" id="IPR013656">
    <property type="entry name" value="PAS_4"/>
</dbReference>
<dbReference type="STRING" id="1499966.U14_00750"/>
<dbReference type="Pfam" id="PF00512">
    <property type="entry name" value="HisKA"/>
    <property type="match status" value="1"/>
</dbReference>
<keyword evidence="11" id="KW-0131">Cell cycle</keyword>
<keyword evidence="13" id="KW-0175">Coiled coil</keyword>
<evidence type="ECO:0000313" key="19">
    <source>
        <dbReference type="Proteomes" id="UP000030700"/>
    </source>
</evidence>
<dbReference type="CDD" id="cd17546">
    <property type="entry name" value="REC_hyHK_CKI1_RcsC-like"/>
    <property type="match status" value="1"/>
</dbReference>
<evidence type="ECO:0000256" key="6">
    <source>
        <dbReference type="ARBA" id="ARBA00022741"/>
    </source>
</evidence>
<dbReference type="Gene3D" id="3.40.50.2300">
    <property type="match status" value="2"/>
</dbReference>
<evidence type="ECO:0000259" key="15">
    <source>
        <dbReference type="PROSITE" id="PS50110"/>
    </source>
</evidence>
<keyword evidence="7 18" id="KW-0418">Kinase</keyword>
<feature type="domain" description="Response regulatory" evidence="15">
    <location>
        <begin position="673"/>
        <end position="789"/>
    </location>
</feature>
<keyword evidence="8" id="KW-0067">ATP-binding</keyword>
<dbReference type="SUPFAM" id="SSF55785">
    <property type="entry name" value="PYP-like sensor domain (PAS domain)"/>
    <property type="match status" value="2"/>
</dbReference>
<evidence type="ECO:0000256" key="10">
    <source>
        <dbReference type="ARBA" id="ARBA00023136"/>
    </source>
</evidence>
<evidence type="ECO:0000259" key="16">
    <source>
        <dbReference type="PROSITE" id="PS50112"/>
    </source>
</evidence>
<dbReference type="CDD" id="cd00130">
    <property type="entry name" value="PAS"/>
    <property type="match status" value="2"/>
</dbReference>
<name>A0A0S6VQL1_9BACT</name>
<protein>
    <recommendedName>
        <fullName evidence="3">histidine kinase</fullName>
        <ecNumber evidence="3">2.7.13.3</ecNumber>
    </recommendedName>
</protein>
<evidence type="ECO:0000256" key="9">
    <source>
        <dbReference type="ARBA" id="ARBA00023012"/>
    </source>
</evidence>
<dbReference type="GO" id="GO:0005524">
    <property type="term" value="F:ATP binding"/>
    <property type="evidence" value="ECO:0007669"/>
    <property type="project" value="UniProtKB-KW"/>
</dbReference>
<feature type="domain" description="PAS" evidence="16">
    <location>
        <begin position="282"/>
        <end position="353"/>
    </location>
</feature>
<dbReference type="Gene3D" id="3.30.450.20">
    <property type="entry name" value="PAS domain"/>
    <property type="match status" value="2"/>
</dbReference>
<feature type="domain" description="PAS" evidence="16">
    <location>
        <begin position="159"/>
        <end position="229"/>
    </location>
</feature>
<dbReference type="FunFam" id="3.30.565.10:FF:000010">
    <property type="entry name" value="Sensor histidine kinase RcsC"/>
    <property type="match status" value="1"/>
</dbReference>
<dbReference type="NCBIfam" id="TIGR00229">
    <property type="entry name" value="sensory_box"/>
    <property type="match status" value="2"/>
</dbReference>
<dbReference type="SUPFAM" id="SSF47384">
    <property type="entry name" value="Homodimeric domain of signal transducing histidine kinase"/>
    <property type="match status" value="1"/>
</dbReference>
<dbReference type="InterPro" id="IPR001610">
    <property type="entry name" value="PAC"/>
</dbReference>
<dbReference type="GO" id="GO:0000155">
    <property type="term" value="F:phosphorelay sensor kinase activity"/>
    <property type="evidence" value="ECO:0007669"/>
    <property type="project" value="InterPro"/>
</dbReference>
<dbReference type="PROSITE" id="PS50113">
    <property type="entry name" value="PAC"/>
    <property type="match status" value="2"/>
</dbReference>
<keyword evidence="10" id="KW-0472">Membrane</keyword>
<evidence type="ECO:0000256" key="5">
    <source>
        <dbReference type="ARBA" id="ARBA00022679"/>
    </source>
</evidence>
<dbReference type="InterPro" id="IPR000014">
    <property type="entry name" value="PAS"/>
</dbReference>
<dbReference type="PANTHER" id="PTHR43047:SF64">
    <property type="entry name" value="HISTIDINE KINASE CONTAINING CHEY-HOMOLOGOUS RECEIVER DOMAIN AND PAS DOMAIN-RELATED"/>
    <property type="match status" value="1"/>
</dbReference>
<accession>A0A0S6VQL1</accession>
<dbReference type="SMART" id="SM00086">
    <property type="entry name" value="PAC"/>
    <property type="match status" value="2"/>
</dbReference>
<dbReference type="PROSITE" id="PS50109">
    <property type="entry name" value="HIS_KIN"/>
    <property type="match status" value="1"/>
</dbReference>
<dbReference type="Gene3D" id="3.30.565.10">
    <property type="entry name" value="Histidine kinase-like ATPase, C-terminal domain"/>
    <property type="match status" value="1"/>
</dbReference>
<keyword evidence="19" id="KW-1185">Reference proteome</keyword>
<dbReference type="CDD" id="cd16922">
    <property type="entry name" value="HATPase_EvgS-ArcB-TorS-like"/>
    <property type="match status" value="1"/>
</dbReference>
<dbReference type="FunFam" id="1.10.287.130:FF:000038">
    <property type="entry name" value="Sensory transduction histidine kinase"/>
    <property type="match status" value="1"/>
</dbReference>
<evidence type="ECO:0000259" key="14">
    <source>
        <dbReference type="PROSITE" id="PS50109"/>
    </source>
</evidence>
<evidence type="ECO:0000256" key="8">
    <source>
        <dbReference type="ARBA" id="ARBA00022840"/>
    </source>
</evidence>
<dbReference type="GO" id="GO:0005886">
    <property type="term" value="C:plasma membrane"/>
    <property type="evidence" value="ECO:0007669"/>
    <property type="project" value="TreeGrafter"/>
</dbReference>
<feature type="domain" description="PAC" evidence="17">
    <location>
        <begin position="225"/>
        <end position="281"/>
    </location>
</feature>
<feature type="coiled-coil region" evidence="13">
    <location>
        <begin position="399"/>
        <end position="426"/>
    </location>
</feature>
<dbReference type="Pfam" id="PF08448">
    <property type="entry name" value="PAS_4"/>
    <property type="match status" value="1"/>
</dbReference>
<dbReference type="Pfam" id="PF02518">
    <property type="entry name" value="HATPase_c"/>
    <property type="match status" value="1"/>
</dbReference>
<dbReference type="InterPro" id="IPR004358">
    <property type="entry name" value="Sig_transdc_His_kin-like_C"/>
</dbReference>
<dbReference type="AlphaFoldDB" id="A0A0S6VQL1"/>
<feature type="domain" description="Response regulatory" evidence="15">
    <location>
        <begin position="10"/>
        <end position="126"/>
    </location>
</feature>
<dbReference type="EC" id="2.7.13.3" evidence="3"/>
<dbReference type="InterPro" id="IPR011006">
    <property type="entry name" value="CheY-like_superfamily"/>
</dbReference>
<dbReference type="EMBL" id="DF820455">
    <property type="protein sequence ID" value="GAK49528.1"/>
    <property type="molecule type" value="Genomic_DNA"/>
</dbReference>
<feature type="domain" description="PAC" evidence="17">
    <location>
        <begin position="356"/>
        <end position="408"/>
    </location>
</feature>
<dbReference type="SMART" id="SM00388">
    <property type="entry name" value="HisKA"/>
    <property type="match status" value="1"/>
</dbReference>
<dbReference type="SMART" id="SM00091">
    <property type="entry name" value="PAS"/>
    <property type="match status" value="2"/>
</dbReference>
<dbReference type="HOGENOM" id="CLU_000445_114_15_0"/>
<dbReference type="PROSITE" id="PS50112">
    <property type="entry name" value="PAS"/>
    <property type="match status" value="2"/>
</dbReference>
<dbReference type="CDD" id="cd00082">
    <property type="entry name" value="HisKA"/>
    <property type="match status" value="1"/>
</dbReference>
<evidence type="ECO:0000256" key="12">
    <source>
        <dbReference type="PROSITE-ProRule" id="PRU00169"/>
    </source>
</evidence>
<evidence type="ECO:0000256" key="11">
    <source>
        <dbReference type="ARBA" id="ARBA00023306"/>
    </source>
</evidence>
<keyword evidence="4 12" id="KW-0597">Phosphoprotein</keyword>
<dbReference type="Pfam" id="PF13426">
    <property type="entry name" value="PAS_9"/>
    <property type="match status" value="1"/>
</dbReference>
<dbReference type="InterPro" id="IPR036890">
    <property type="entry name" value="HATPase_C_sf"/>
</dbReference>
<dbReference type="PRINTS" id="PR00344">
    <property type="entry name" value="BCTRLSENSOR"/>
</dbReference>
<dbReference type="InterPro" id="IPR001789">
    <property type="entry name" value="Sig_transdc_resp-reg_receiver"/>
</dbReference>
<dbReference type="SMART" id="SM00387">
    <property type="entry name" value="HATPase_c"/>
    <property type="match status" value="1"/>
</dbReference>
<comment type="subcellular location">
    <subcellularLocation>
        <location evidence="2">Membrane</location>
    </subcellularLocation>
</comment>
<dbReference type="Pfam" id="PF00072">
    <property type="entry name" value="Response_reg"/>
    <property type="match status" value="2"/>
</dbReference>
<comment type="catalytic activity">
    <reaction evidence="1">
        <text>ATP + protein L-histidine = ADP + protein N-phospho-L-histidine.</text>
        <dbReference type="EC" id="2.7.13.3"/>
    </reaction>
</comment>
<dbReference type="InterPro" id="IPR035965">
    <property type="entry name" value="PAS-like_dom_sf"/>
</dbReference>
<evidence type="ECO:0000313" key="18">
    <source>
        <dbReference type="EMBL" id="GAK49528.1"/>
    </source>
</evidence>
<dbReference type="Proteomes" id="UP000030700">
    <property type="component" value="Unassembled WGS sequence"/>
</dbReference>
<feature type="modified residue" description="4-aspartylphosphate" evidence="12">
    <location>
        <position position="722"/>
    </location>
</feature>
<proteinExistence type="predicted"/>
<evidence type="ECO:0000256" key="1">
    <source>
        <dbReference type="ARBA" id="ARBA00000085"/>
    </source>
</evidence>
<dbReference type="InterPro" id="IPR036097">
    <property type="entry name" value="HisK_dim/P_sf"/>
</dbReference>
<evidence type="ECO:0000259" key="17">
    <source>
        <dbReference type="PROSITE" id="PS50113"/>
    </source>
</evidence>
<evidence type="ECO:0000256" key="13">
    <source>
        <dbReference type="SAM" id="Coils"/>
    </source>
</evidence>
<keyword evidence="5" id="KW-0808">Transferase</keyword>
<dbReference type="InterPro" id="IPR005467">
    <property type="entry name" value="His_kinase_dom"/>
</dbReference>
<dbReference type="CDD" id="cd19920">
    <property type="entry name" value="REC_PA4781-like"/>
    <property type="match status" value="1"/>
</dbReference>
<dbReference type="InterPro" id="IPR003661">
    <property type="entry name" value="HisK_dim/P_dom"/>
</dbReference>
<organism evidence="18 19">
    <name type="scientific">Candidatus Moduliflexus flocculans</name>
    <dbReference type="NCBI Taxonomy" id="1499966"/>
    <lineage>
        <taxon>Bacteria</taxon>
        <taxon>Candidatus Moduliflexota</taxon>
        <taxon>Candidatus Moduliflexia</taxon>
        <taxon>Candidatus Moduliflexales</taxon>
        <taxon>Candidatus Moduliflexaceae</taxon>
    </lineage>
</organism>
<dbReference type="InterPro" id="IPR000700">
    <property type="entry name" value="PAS-assoc_C"/>
</dbReference>
<feature type="domain" description="Histidine kinase" evidence="14">
    <location>
        <begin position="426"/>
        <end position="650"/>
    </location>
</feature>
<dbReference type="SMART" id="SM00448">
    <property type="entry name" value="REC"/>
    <property type="match status" value="2"/>
</dbReference>
<dbReference type="PROSITE" id="PS50110">
    <property type="entry name" value="RESPONSE_REGULATORY"/>
    <property type="match status" value="2"/>
</dbReference>
<dbReference type="InterPro" id="IPR003594">
    <property type="entry name" value="HATPase_dom"/>
</dbReference>
<dbReference type="PANTHER" id="PTHR43047">
    <property type="entry name" value="TWO-COMPONENT HISTIDINE PROTEIN KINASE"/>
    <property type="match status" value="1"/>
</dbReference>
<sequence>MNQLETAHATILIVDDNPENLKILQQLLTIQGYRTRPAISGEFALHVARSMPPDLILLDIMMTGIDGFEVCRQLKADECLKDIPVIFLSALGDTSDKIKAFELGGVDYITKPFQAEEVLARVRTHVSLRHAQKQLEAKNQQLQTEIIERKQTEEALRQSEAHYRTLLDKLPDAVFIHDLAGTLADVNQEACRRLGYSRAELLTKHPNEFTQEKSREGYVYVLEQLRARQRVIDDSEHITKTGDRIPCEIAMNLIDYRGQPMVLSISRDITERKQMEAKLRESEEYHRNLLNILPDGLAIIDLDGRFTFISPQVYAMYNIPSELDIIGTSAFDWFEPHEYDRLRARIEQVMMKQFVSRCEYRAHKHDGSQIWIELSSAPLTAAQGQVSGIMTIIRDVTARKHAEETLQQAKDAADEANRAKSAFLANMSHELRTPLNGVLGYAQLLKSDHALAPRQREFATVIERSGQHLLTMINDILDLAKVEAGRLEIHPARMLLSSLIDDVSGMISIKADSKGLRFQTIKEPYLPEFVEGDEHRLRQILLNLLGNAVKFTDHGSVTLRVATVHDPVETRGRASLRFDIEDTGVGIAPDDLARLFTPFQQVGDVAHKAQGTGLGLAISRNLAELMGGILTVTSLVGVGSVFRFDVSLPIIAADAFQPPECRRIIGVHNAAPTILVVDDLAENRQVLAELLKSWGCRVVEAHNGYEALRQVAAHSPAAVITDLRMPDMGGVELIQHLRQMPECRDMVIIASSASVYQEDQRQSLVAGAQAFLPKPIHASVLSELLSSLGVAKWCYQEETPLAVAINASEELPPLSTLRAWFDLVNIGDIVVLREQIADVVQTEGRFTSFTCKIKNLAECFQVSQIRQILEEGIEEAMRRTAETDPQIESLAHIPEEWLGTLRMASLIADIDTMMDVIRNIQTIAPILADKLEKLAYHFEYEKIACLLQNCADVINK</sequence>